<dbReference type="InterPro" id="IPR003660">
    <property type="entry name" value="HAMP_dom"/>
</dbReference>
<keyword evidence="2" id="KW-1003">Cell membrane</keyword>
<dbReference type="CDD" id="cd06225">
    <property type="entry name" value="HAMP"/>
    <property type="match status" value="1"/>
</dbReference>
<proteinExistence type="predicted"/>
<dbReference type="SMART" id="SM00304">
    <property type="entry name" value="HAMP"/>
    <property type="match status" value="1"/>
</dbReference>
<dbReference type="Pfam" id="PF00672">
    <property type="entry name" value="HAMP"/>
    <property type="match status" value="1"/>
</dbReference>
<protein>
    <submittedName>
        <fullName evidence="10">Histidine kinase</fullName>
    </submittedName>
</protein>
<dbReference type="GO" id="GO:0000155">
    <property type="term" value="F:phosphorelay sensor kinase activity"/>
    <property type="evidence" value="ECO:0007669"/>
    <property type="project" value="InterPro"/>
</dbReference>
<dbReference type="PANTHER" id="PTHR34220:SF7">
    <property type="entry name" value="SENSOR HISTIDINE KINASE YPDA"/>
    <property type="match status" value="1"/>
</dbReference>
<evidence type="ECO:0000256" key="8">
    <source>
        <dbReference type="SAM" id="Phobius"/>
    </source>
</evidence>
<keyword evidence="5 8" id="KW-0812">Transmembrane</keyword>
<feature type="transmembrane region" description="Helical" evidence="8">
    <location>
        <begin position="310"/>
        <end position="329"/>
    </location>
</feature>
<dbReference type="InterPro" id="IPR033479">
    <property type="entry name" value="dCache_1"/>
</dbReference>
<evidence type="ECO:0000259" key="9">
    <source>
        <dbReference type="PROSITE" id="PS50885"/>
    </source>
</evidence>
<evidence type="ECO:0000256" key="2">
    <source>
        <dbReference type="ARBA" id="ARBA00022475"/>
    </source>
</evidence>
<evidence type="ECO:0000313" key="10">
    <source>
        <dbReference type="EMBL" id="HIZ64784.1"/>
    </source>
</evidence>
<keyword evidence="4" id="KW-0808">Transferase</keyword>
<accession>A0A9D2FP70</accession>
<dbReference type="Gene3D" id="3.30.565.10">
    <property type="entry name" value="Histidine kinase-like ATPase, C-terminal domain"/>
    <property type="match status" value="1"/>
</dbReference>
<dbReference type="SUPFAM" id="SSF55874">
    <property type="entry name" value="ATPase domain of HSP90 chaperone/DNA topoisomerase II/histidine kinase"/>
    <property type="match status" value="1"/>
</dbReference>
<organism evidence="10 11">
    <name type="scientific">Candidatus Blautia pullicola</name>
    <dbReference type="NCBI Taxonomy" id="2838498"/>
    <lineage>
        <taxon>Bacteria</taxon>
        <taxon>Bacillati</taxon>
        <taxon>Bacillota</taxon>
        <taxon>Clostridia</taxon>
        <taxon>Lachnospirales</taxon>
        <taxon>Lachnospiraceae</taxon>
        <taxon>Blautia</taxon>
    </lineage>
</organism>
<evidence type="ECO:0000256" key="1">
    <source>
        <dbReference type="ARBA" id="ARBA00004651"/>
    </source>
</evidence>
<keyword evidence="3" id="KW-0597">Phosphoprotein</keyword>
<sequence length="540" mass="62012">MKNFISGLSWKSLKGKMLSVFLVTALLPSVLLILFSYLNTSGIVRENVEELMRANLAQTQSSLDVWVGSYEDILYQIYMNDDIVDMVDNINQNKEIAVTTGQLRRTLRGMFYTKEHIKCITIITESGQIVFYDLLTGSSTKTSWMGNMEMSSREIYDYISEDNETSILPTRQAGVYASKRYYLFHLGHRIIDYQNVDKPLGVVIVSVDETMLQEMCASDDNENSYKFMVDKEGKLFSGPDKELLGKRIISWSGDTQERKAQYEEFLQKNKGDRFRQAAVNLRYDEAFGVDIVQVSNQEELHTRLDNQQRIMLLVLGVTALVLLLLIITMTRNLMGSINRLVGTMKAAQGGRLSVRTTIDPQTPTEIQIIENQFNQMMGELERAAVKEKEAGEKQRKAEIAALEAQINPHFLYNTLDTINWMAIDRDQYEISNSITSLAGILRYGIDNSNGEVRVSREMEWLKQYLFLQQTRLKNTFACEIYADSEVLDWRIHKLLFQPFVENAIYHGFKAVKETYILKVRLEPVDDKLRILIWDNGTGIS</sequence>
<feature type="transmembrane region" description="Helical" evidence="8">
    <location>
        <begin position="20"/>
        <end position="38"/>
    </location>
</feature>
<dbReference type="EMBL" id="DXBG01000057">
    <property type="protein sequence ID" value="HIZ64784.1"/>
    <property type="molecule type" value="Genomic_DNA"/>
</dbReference>
<comment type="subcellular location">
    <subcellularLocation>
        <location evidence="1">Cell membrane</location>
        <topology evidence="1">Multi-pass membrane protein</topology>
    </subcellularLocation>
</comment>
<reference evidence="10" key="2">
    <citation type="submission" date="2021-04" db="EMBL/GenBank/DDBJ databases">
        <authorList>
            <person name="Gilroy R."/>
        </authorList>
    </citation>
    <scope>NUCLEOTIDE SEQUENCE</scope>
    <source>
        <strain evidence="10">1068</strain>
    </source>
</reference>
<dbReference type="PROSITE" id="PS50885">
    <property type="entry name" value="HAMP"/>
    <property type="match status" value="1"/>
</dbReference>
<dbReference type="PANTHER" id="PTHR34220">
    <property type="entry name" value="SENSOR HISTIDINE KINASE YPDA"/>
    <property type="match status" value="1"/>
</dbReference>
<dbReference type="InterPro" id="IPR010559">
    <property type="entry name" value="Sig_transdc_His_kin_internal"/>
</dbReference>
<dbReference type="GO" id="GO:0005886">
    <property type="term" value="C:plasma membrane"/>
    <property type="evidence" value="ECO:0007669"/>
    <property type="project" value="UniProtKB-SubCell"/>
</dbReference>
<dbReference type="InterPro" id="IPR050640">
    <property type="entry name" value="Bact_2-comp_sensor_kinase"/>
</dbReference>
<feature type="non-terminal residue" evidence="10">
    <location>
        <position position="540"/>
    </location>
</feature>
<comment type="caution">
    <text evidence="10">The sequence shown here is derived from an EMBL/GenBank/DDBJ whole genome shotgun (WGS) entry which is preliminary data.</text>
</comment>
<keyword evidence="6 8" id="KW-1133">Transmembrane helix</keyword>
<dbReference type="InterPro" id="IPR036890">
    <property type="entry name" value="HATPase_C_sf"/>
</dbReference>
<evidence type="ECO:0000313" key="11">
    <source>
        <dbReference type="Proteomes" id="UP000824056"/>
    </source>
</evidence>
<evidence type="ECO:0000256" key="6">
    <source>
        <dbReference type="ARBA" id="ARBA00022989"/>
    </source>
</evidence>
<gene>
    <name evidence="10" type="ORF">H9809_02585</name>
</gene>
<name>A0A9D2FP70_9FIRM</name>
<evidence type="ECO:0000256" key="5">
    <source>
        <dbReference type="ARBA" id="ARBA00022692"/>
    </source>
</evidence>
<dbReference type="Pfam" id="PF02743">
    <property type="entry name" value="dCache_1"/>
    <property type="match status" value="1"/>
</dbReference>
<reference evidence="10" key="1">
    <citation type="journal article" date="2021" name="PeerJ">
        <title>Extensive microbial diversity within the chicken gut microbiome revealed by metagenomics and culture.</title>
        <authorList>
            <person name="Gilroy R."/>
            <person name="Ravi A."/>
            <person name="Getino M."/>
            <person name="Pursley I."/>
            <person name="Horton D.L."/>
            <person name="Alikhan N.F."/>
            <person name="Baker D."/>
            <person name="Gharbi K."/>
            <person name="Hall N."/>
            <person name="Watson M."/>
            <person name="Adriaenssens E.M."/>
            <person name="Foster-Nyarko E."/>
            <person name="Jarju S."/>
            <person name="Secka A."/>
            <person name="Antonio M."/>
            <person name="Oren A."/>
            <person name="Chaudhuri R.R."/>
            <person name="La Ragione R."/>
            <person name="Hildebrand F."/>
            <person name="Pallen M.J."/>
        </authorList>
    </citation>
    <scope>NUCLEOTIDE SEQUENCE</scope>
    <source>
        <strain evidence="10">1068</strain>
    </source>
</reference>
<evidence type="ECO:0000256" key="4">
    <source>
        <dbReference type="ARBA" id="ARBA00022679"/>
    </source>
</evidence>
<evidence type="ECO:0000256" key="7">
    <source>
        <dbReference type="ARBA" id="ARBA00023136"/>
    </source>
</evidence>
<feature type="domain" description="HAMP" evidence="9">
    <location>
        <begin position="331"/>
        <end position="385"/>
    </location>
</feature>
<dbReference type="AlphaFoldDB" id="A0A9D2FP70"/>
<keyword evidence="10" id="KW-0418">Kinase</keyword>
<dbReference type="Proteomes" id="UP000824056">
    <property type="component" value="Unassembled WGS sequence"/>
</dbReference>
<dbReference type="Gene3D" id="6.10.340.10">
    <property type="match status" value="1"/>
</dbReference>
<dbReference type="Pfam" id="PF06580">
    <property type="entry name" value="His_kinase"/>
    <property type="match status" value="1"/>
</dbReference>
<keyword evidence="7 8" id="KW-0472">Membrane</keyword>
<evidence type="ECO:0000256" key="3">
    <source>
        <dbReference type="ARBA" id="ARBA00022553"/>
    </source>
</evidence>